<dbReference type="Gene3D" id="1.10.10.10">
    <property type="entry name" value="Winged helix-like DNA-binding domain superfamily/Winged helix DNA-binding domain"/>
    <property type="match status" value="1"/>
</dbReference>
<feature type="compositionally biased region" description="Acidic residues" evidence="1">
    <location>
        <begin position="620"/>
        <end position="629"/>
    </location>
</feature>
<gene>
    <name evidence="2" type="ORF">A4X13_0g866</name>
</gene>
<dbReference type="AlphaFoldDB" id="A0A177THF4"/>
<accession>A0A177THF4</accession>
<dbReference type="Proteomes" id="UP000077521">
    <property type="component" value="Unassembled WGS sequence"/>
</dbReference>
<dbReference type="InterPro" id="IPR003150">
    <property type="entry name" value="DNA-bd_RFX"/>
</dbReference>
<evidence type="ECO:0000313" key="3">
    <source>
        <dbReference type="Proteomes" id="UP000077521"/>
    </source>
</evidence>
<evidence type="ECO:0000256" key="1">
    <source>
        <dbReference type="SAM" id="MobiDB-lite"/>
    </source>
</evidence>
<feature type="region of interest" description="Disordered" evidence="1">
    <location>
        <begin position="206"/>
        <end position="298"/>
    </location>
</feature>
<dbReference type="InterPro" id="IPR036388">
    <property type="entry name" value="WH-like_DNA-bd_sf"/>
</dbReference>
<dbReference type="EMBL" id="LWDF02000030">
    <property type="protein sequence ID" value="KAE8259641.1"/>
    <property type="molecule type" value="Genomic_DNA"/>
</dbReference>
<feature type="compositionally biased region" description="Basic and acidic residues" evidence="1">
    <location>
        <begin position="13"/>
        <end position="30"/>
    </location>
</feature>
<keyword evidence="3" id="KW-1185">Reference proteome</keyword>
<feature type="compositionally biased region" description="Polar residues" evidence="1">
    <location>
        <begin position="36"/>
        <end position="54"/>
    </location>
</feature>
<dbReference type="SUPFAM" id="SSF46785">
    <property type="entry name" value="Winged helix' DNA-binding domain"/>
    <property type="match status" value="1"/>
</dbReference>
<reference evidence="2" key="2">
    <citation type="journal article" date="2019" name="IMA Fungus">
        <title>Genome sequencing and comparison of five Tilletia species to identify candidate genes for the detection of regulated species infecting wheat.</title>
        <authorList>
            <person name="Nguyen H.D.T."/>
            <person name="Sultana T."/>
            <person name="Kesanakurti P."/>
            <person name="Hambleton S."/>
        </authorList>
    </citation>
    <scope>NUCLEOTIDE SEQUENCE</scope>
    <source>
        <strain evidence="2">DAOMC 236416</strain>
    </source>
</reference>
<feature type="compositionally biased region" description="Basic residues" evidence="1">
    <location>
        <begin position="267"/>
        <end position="280"/>
    </location>
</feature>
<comment type="caution">
    <text evidence="2">The sequence shown here is derived from an EMBL/GenBank/DDBJ whole genome shotgun (WGS) entry which is preliminary data.</text>
</comment>
<feature type="compositionally biased region" description="Polar residues" evidence="1">
    <location>
        <begin position="206"/>
        <end position="217"/>
    </location>
</feature>
<feature type="region of interest" description="Disordered" evidence="1">
    <location>
        <begin position="417"/>
        <end position="475"/>
    </location>
</feature>
<name>A0A177THF4_9BASI</name>
<reference evidence="2" key="1">
    <citation type="submission" date="2016-04" db="EMBL/GenBank/DDBJ databases">
        <authorList>
            <person name="Nguyen H.D."/>
            <person name="Samba Siva P."/>
            <person name="Cullis J."/>
            <person name="Levesque C.A."/>
            <person name="Hambleton S."/>
        </authorList>
    </citation>
    <scope>NUCLEOTIDE SEQUENCE</scope>
    <source>
        <strain evidence="2">DAOMC 236416</strain>
    </source>
</reference>
<dbReference type="GO" id="GO:0003677">
    <property type="term" value="F:DNA binding"/>
    <property type="evidence" value="ECO:0007669"/>
    <property type="project" value="InterPro"/>
</dbReference>
<feature type="compositionally biased region" description="Basic and acidic residues" evidence="1">
    <location>
        <begin position="446"/>
        <end position="460"/>
    </location>
</feature>
<feature type="compositionally biased region" description="Basic residues" evidence="1">
    <location>
        <begin position="601"/>
        <end position="613"/>
    </location>
</feature>
<proteinExistence type="predicted"/>
<sequence>MHPIASRVPPTRRVTDDVEGRLLGDKERATLPKVSVMSSVPRISTPFGSPTSSPAAHDLPDDDEAIAIPPPAHYDVLENAEADRPQQVSERQPEDGRASLNIDGIAEAGDPAAMNAPPQDDQLGGLDVSNATREQLAAFAAQFSAALVNSLPEPLASSSSAAFEVTPSSAPIINETLSSAAFSMDFARAAAGDAAFGVLTANAQTEGATGSNSSPHIGTSASALQPPLPAPDPTIQIPERDLMNTPSSAKKGKAAERVDSNTGEAPKKKRRTNKPRSRPSKSKEQADTEKKGRKPRRLKYAAVTSTLVDDTKTLEGIGKMWAQNDDKKKLVPLTELFTRVWLQEKYRAAEGTEIGRKKVLEGYQRDCEAYGVTGMNESALGRAVHAEFPHVGTRRLGKRGESAYFYTGIYPKDTPLPEASGSALTSEPVASEPPSSRRRKGANKMDAGEGRSQHSSDHLKPPPPPPPAAYSTNPPQLIVAKPSVPAYAVSNARSAASGSRTLGESPGLEGPSDVAASALFMMNQGVMPLSHPTHYTSNVEVQESPAPAPPPPRTSSRRTQPGLVAQRATTSARAAPQDRSEFPVSESIFAPRKRDPDAPPRKPRKPSARKKKDKDKEEGADGDAQDGDEQPPALNDAVRADEDQVQVQVDADTIQQSAEAAAALATRNDGLGSQVSMDGEETSEPMQDIDVIDPALRAMTNQTITSPSPSE</sequence>
<dbReference type="GO" id="GO:0006355">
    <property type="term" value="P:regulation of DNA-templated transcription"/>
    <property type="evidence" value="ECO:0007669"/>
    <property type="project" value="InterPro"/>
</dbReference>
<feature type="compositionally biased region" description="Low complexity" evidence="1">
    <location>
        <begin position="645"/>
        <end position="665"/>
    </location>
</feature>
<protein>
    <submittedName>
        <fullName evidence="2">Uncharacterized protein</fullName>
    </submittedName>
</protein>
<feature type="compositionally biased region" description="Basic and acidic residues" evidence="1">
    <location>
        <begin position="281"/>
        <end position="290"/>
    </location>
</feature>
<feature type="region of interest" description="Disordered" evidence="1">
    <location>
        <begin position="539"/>
        <end position="686"/>
    </location>
</feature>
<organism evidence="2 3">
    <name type="scientific">Tilletia indica</name>
    <dbReference type="NCBI Taxonomy" id="43049"/>
    <lineage>
        <taxon>Eukaryota</taxon>
        <taxon>Fungi</taxon>
        <taxon>Dikarya</taxon>
        <taxon>Basidiomycota</taxon>
        <taxon>Ustilaginomycotina</taxon>
        <taxon>Exobasidiomycetes</taxon>
        <taxon>Tilletiales</taxon>
        <taxon>Tilletiaceae</taxon>
        <taxon>Tilletia</taxon>
    </lineage>
</organism>
<evidence type="ECO:0000313" key="2">
    <source>
        <dbReference type="EMBL" id="KAE8259641.1"/>
    </source>
</evidence>
<dbReference type="InterPro" id="IPR036390">
    <property type="entry name" value="WH_DNA-bd_sf"/>
</dbReference>
<feature type="region of interest" description="Disordered" evidence="1">
    <location>
        <begin position="1"/>
        <end position="99"/>
    </location>
</feature>
<dbReference type="Pfam" id="PF02257">
    <property type="entry name" value="RFX_DNA_binding"/>
    <property type="match status" value="1"/>
</dbReference>